<evidence type="ECO:0000313" key="2">
    <source>
        <dbReference type="EMBL" id="GFC98602.1"/>
    </source>
</evidence>
<proteinExistence type="predicted"/>
<organism evidence="2">
    <name type="scientific">Tanacetum cinerariifolium</name>
    <name type="common">Dalmatian daisy</name>
    <name type="synonym">Chrysanthemum cinerariifolium</name>
    <dbReference type="NCBI Taxonomy" id="118510"/>
    <lineage>
        <taxon>Eukaryota</taxon>
        <taxon>Viridiplantae</taxon>
        <taxon>Streptophyta</taxon>
        <taxon>Embryophyta</taxon>
        <taxon>Tracheophyta</taxon>
        <taxon>Spermatophyta</taxon>
        <taxon>Magnoliopsida</taxon>
        <taxon>eudicotyledons</taxon>
        <taxon>Gunneridae</taxon>
        <taxon>Pentapetalae</taxon>
        <taxon>asterids</taxon>
        <taxon>campanulids</taxon>
        <taxon>Asterales</taxon>
        <taxon>Asteraceae</taxon>
        <taxon>Asteroideae</taxon>
        <taxon>Anthemideae</taxon>
        <taxon>Anthemidinae</taxon>
        <taxon>Tanacetum</taxon>
    </lineage>
</organism>
<dbReference type="EMBL" id="BKCJ011173114">
    <property type="protein sequence ID" value="GFC98602.1"/>
    <property type="molecule type" value="Genomic_DNA"/>
</dbReference>
<reference evidence="2" key="1">
    <citation type="journal article" date="2019" name="Sci. Rep.">
        <title>Draft genome of Tanacetum cinerariifolium, the natural source of mosquito coil.</title>
        <authorList>
            <person name="Yamashiro T."/>
            <person name="Shiraishi A."/>
            <person name="Satake H."/>
            <person name="Nakayama K."/>
        </authorList>
    </citation>
    <scope>NUCLEOTIDE SEQUENCE</scope>
</reference>
<gene>
    <name evidence="2" type="ORF">Tci_870572</name>
</gene>
<feature type="compositionally biased region" description="Polar residues" evidence="1">
    <location>
        <begin position="19"/>
        <end position="31"/>
    </location>
</feature>
<comment type="caution">
    <text evidence="2">The sequence shown here is derived from an EMBL/GenBank/DDBJ whole genome shotgun (WGS) entry which is preliminary data.</text>
</comment>
<name>A0A699SM32_TANCI</name>
<evidence type="ECO:0000256" key="1">
    <source>
        <dbReference type="SAM" id="MobiDB-lite"/>
    </source>
</evidence>
<feature type="non-terminal residue" evidence="2">
    <location>
        <position position="1"/>
    </location>
</feature>
<dbReference type="AlphaFoldDB" id="A0A699SM32"/>
<accession>A0A699SM32</accession>
<sequence>ESSSSKPQDDYSADVPESSGISNPTATSTNPQLINWRHQQWKLSFPLLVHQF</sequence>
<protein>
    <submittedName>
        <fullName evidence="2">Uncharacterized protein</fullName>
    </submittedName>
</protein>
<feature type="region of interest" description="Disordered" evidence="1">
    <location>
        <begin position="1"/>
        <end position="31"/>
    </location>
</feature>